<evidence type="ECO:0000313" key="1">
    <source>
        <dbReference type="EMBL" id="CAA9534977.1"/>
    </source>
</evidence>
<proteinExistence type="predicted"/>
<name>A0A6J4U0C7_9ACTN</name>
<gene>
    <name evidence="1" type="ORF">AVDCRST_MAG05-4765</name>
</gene>
<dbReference type="EMBL" id="CADCVM010000514">
    <property type="protein sequence ID" value="CAA9534977.1"/>
    <property type="molecule type" value="Genomic_DNA"/>
</dbReference>
<dbReference type="AlphaFoldDB" id="A0A6J4U0C7"/>
<accession>A0A6J4U0C7</accession>
<organism evidence="1">
    <name type="scientific">uncultured Rubrobacteraceae bacterium</name>
    <dbReference type="NCBI Taxonomy" id="349277"/>
    <lineage>
        <taxon>Bacteria</taxon>
        <taxon>Bacillati</taxon>
        <taxon>Actinomycetota</taxon>
        <taxon>Rubrobacteria</taxon>
        <taxon>Rubrobacterales</taxon>
        <taxon>Rubrobacteraceae</taxon>
        <taxon>environmental samples</taxon>
    </lineage>
</organism>
<reference evidence="1" key="1">
    <citation type="submission" date="2020-02" db="EMBL/GenBank/DDBJ databases">
        <authorList>
            <person name="Meier V. D."/>
        </authorList>
    </citation>
    <scope>NUCLEOTIDE SEQUENCE</scope>
    <source>
        <strain evidence="1">AVDCRST_MAG05</strain>
    </source>
</reference>
<protein>
    <submittedName>
        <fullName evidence="1">Uncharacterized protein</fullName>
    </submittedName>
</protein>
<sequence>MDAGARPHPIRPREATVRVLVSFEDVRGVYGEAIARALGELRPGLEVRTAPLSGIGRELRLFDPHVVVCSQPNGERPGGRGAWVQVPTDDETGDEGRPARLCLGGERWDTEGPTLEEILDVIDETSRRLRETGLAGTC</sequence>